<feature type="region of interest" description="Disordered" evidence="2">
    <location>
        <begin position="608"/>
        <end position="633"/>
    </location>
</feature>
<feature type="compositionally biased region" description="Basic residues" evidence="2">
    <location>
        <begin position="267"/>
        <end position="284"/>
    </location>
</feature>
<dbReference type="RefSeq" id="XP_022096359.1">
    <property type="nucleotide sequence ID" value="XM_022240667.1"/>
</dbReference>
<feature type="compositionally biased region" description="Polar residues" evidence="2">
    <location>
        <begin position="462"/>
        <end position="472"/>
    </location>
</feature>
<feature type="compositionally biased region" description="Basic and acidic residues" evidence="2">
    <location>
        <begin position="249"/>
        <end position="266"/>
    </location>
</feature>
<dbReference type="GeneID" id="110982332"/>
<feature type="region of interest" description="Disordered" evidence="2">
    <location>
        <begin position="182"/>
        <end position="210"/>
    </location>
</feature>
<dbReference type="AlphaFoldDB" id="A0A8B7YSU4"/>
<feature type="compositionally biased region" description="Acidic residues" evidence="2">
    <location>
        <begin position="187"/>
        <end position="199"/>
    </location>
</feature>
<dbReference type="KEGG" id="aplc:110982332"/>
<dbReference type="Proteomes" id="UP000694845">
    <property type="component" value="Unplaced"/>
</dbReference>
<feature type="coiled-coil region" evidence="1">
    <location>
        <begin position="375"/>
        <end position="402"/>
    </location>
</feature>
<sequence length="656" mass="73233">MNVGAMMPHDSRSLPAISQRHASTLPVLNGSRGVLDRGSASGFVGAVTRFTSRDFSYGRDSVGKSSSSSDSRVSDYSDQTPAQGVSQSYAGGELSHQYNHKAQFNAGGSEQSQLMTHNFLPRLVDDQGLLRPSNSGKGRAAFSSRSLEILPSRDLISEELRMRTISLPSLRSRRKHECRARVALSDREEDSYTTEDSSEAESPIVEIDPFPNVGGDSYPSNWLLPDFLPPHLKPWTPGVRKTKPKRSHRNAEAEKKRKEMEALAAKEHKRKAQSKSRHPRRRSVRKDAFARKSESEVAKRYPVRKQFVYSELVQVELEKLTPKRLPGGKLKPIYNRRTPEGDIDIPRELHISLDSLSLRPGDERIDFSDSPAAINKRRKQELQALLERRKKIQRQMVHKKKRKVHFLLPEEEKRKHEVREQVNAVDSFNNKPRSRSTSPGQSSNSGVEEVAKEGDDQMDDGQANSPGQSGNRNPGDVITDAIYIEQREYRKDRTSNWVANHITQNLPQTLDNQASKNDNNSIHANQNSLAPDPEKVSEPSQSQSNYAANSSSTLPPDPYISRESAYDSDVNSNRQMKGTPPSNNRSTSAGKRKLLSVDDNVAQAAQLNPLPGIQPDSPLSRDDGVFVDTQPSADSGTVREIKFLSERLPSIIISDT</sequence>
<evidence type="ECO:0000256" key="1">
    <source>
        <dbReference type="SAM" id="Coils"/>
    </source>
</evidence>
<keyword evidence="1" id="KW-0175">Coiled coil</keyword>
<feature type="compositionally biased region" description="Polar residues" evidence="2">
    <location>
        <begin position="569"/>
        <end position="589"/>
    </location>
</feature>
<evidence type="ECO:0000313" key="4">
    <source>
        <dbReference type="RefSeq" id="XP_022096359.1"/>
    </source>
</evidence>
<feature type="compositionally biased region" description="Basic and acidic residues" evidence="2">
    <location>
        <begin position="285"/>
        <end position="295"/>
    </location>
</feature>
<reference evidence="4" key="1">
    <citation type="submission" date="2025-08" db="UniProtKB">
        <authorList>
            <consortium name="RefSeq"/>
        </authorList>
    </citation>
    <scope>IDENTIFICATION</scope>
</reference>
<protein>
    <submittedName>
        <fullName evidence="4">Uncharacterized protein LOC110982332</fullName>
    </submittedName>
</protein>
<name>A0A8B7YSU4_ACAPL</name>
<feature type="compositionally biased region" description="Low complexity" evidence="2">
    <location>
        <begin position="540"/>
        <end position="552"/>
    </location>
</feature>
<evidence type="ECO:0000313" key="3">
    <source>
        <dbReference type="Proteomes" id="UP000694845"/>
    </source>
</evidence>
<feature type="compositionally biased region" description="Polar residues" evidence="2">
    <location>
        <begin position="424"/>
        <end position="446"/>
    </location>
</feature>
<feature type="region of interest" description="Disordered" evidence="2">
    <location>
        <begin position="235"/>
        <end position="295"/>
    </location>
</feature>
<organism evidence="3 4">
    <name type="scientific">Acanthaster planci</name>
    <name type="common">Crown-of-thorns starfish</name>
    <dbReference type="NCBI Taxonomy" id="133434"/>
    <lineage>
        <taxon>Eukaryota</taxon>
        <taxon>Metazoa</taxon>
        <taxon>Echinodermata</taxon>
        <taxon>Eleutherozoa</taxon>
        <taxon>Asterozoa</taxon>
        <taxon>Asteroidea</taxon>
        <taxon>Valvatacea</taxon>
        <taxon>Valvatida</taxon>
        <taxon>Acanthasteridae</taxon>
        <taxon>Acanthaster</taxon>
    </lineage>
</organism>
<evidence type="ECO:0000256" key="2">
    <source>
        <dbReference type="SAM" id="MobiDB-lite"/>
    </source>
</evidence>
<dbReference type="OMA" id="AMMPHDS"/>
<feature type="compositionally biased region" description="Polar residues" evidence="2">
    <location>
        <begin position="508"/>
        <end position="529"/>
    </location>
</feature>
<proteinExistence type="predicted"/>
<dbReference type="OrthoDB" id="10136278at2759"/>
<feature type="region of interest" description="Disordered" evidence="2">
    <location>
        <begin position="57"/>
        <end position="87"/>
    </location>
</feature>
<accession>A0A8B7YSU4</accession>
<feature type="region of interest" description="Disordered" evidence="2">
    <location>
        <begin position="413"/>
        <end position="477"/>
    </location>
</feature>
<feature type="region of interest" description="Disordered" evidence="2">
    <location>
        <begin position="508"/>
        <end position="589"/>
    </location>
</feature>
<keyword evidence="3" id="KW-1185">Reference proteome</keyword>
<gene>
    <name evidence="4" type="primary">LOC110982332</name>
</gene>
<feature type="compositionally biased region" description="Low complexity" evidence="2">
    <location>
        <begin position="58"/>
        <end position="78"/>
    </location>
</feature>